<feature type="region of interest" description="Disordered" evidence="1">
    <location>
        <begin position="470"/>
        <end position="514"/>
    </location>
</feature>
<sequence length="514" mass="57242">MATKRKEKEPEQSYSIKEKPEQVYCKLEIPTHVSEVQVNFNVFELVKLEPFKPVLDSDIDIHVHTHVVDSLFPVEHIDIPDVQYPCTDLDLNDSLEDAVDDLEIGKKIFNEQKQVYSELEIPNTLPDLPIHSNSCDLMRTDSIGFMTDTDTNLIDHSKIFDSVSAIEPIGLKVVLNGHDCRDEILNDNSLELTFDSVDDGYINIDFEVETVQSDNSIELGLNFDLTQFSENFECDCESGSCPICIEIDYVLQTDSKRITDVINCEFDDHAAELNENTGADTKEIMINEGECTATSLTEPEISIPVSHTQQLPVEGKLLMEQFAGRRKKKHLVLDDMAMGLIGEAKKWCWKKKGGSRAKDQKQLLRPHAVTSTQHIQRVCTKEFHAVQPQSNRSRLVTVQYQLPPRGRSSSSSLRRSSTLHTMGPRTTKHTAQDGTEVESNRASITCLGSSTSSGGKAADGPGCTIQQLAAHGPQERSNNTRRMGSTGGVSSTGVQLGSSKEERRPAKMRGHTRV</sequence>
<name>A0A0L9USA7_PHAAN</name>
<gene>
    <name evidence="2" type="ORF">LR48_Vigan06g093900</name>
</gene>
<reference evidence="3" key="1">
    <citation type="journal article" date="2015" name="Proc. Natl. Acad. Sci. U.S.A.">
        <title>Genome sequencing of adzuki bean (Vigna angularis) provides insight into high starch and low fat accumulation and domestication.</title>
        <authorList>
            <person name="Yang K."/>
            <person name="Tian Z."/>
            <person name="Chen C."/>
            <person name="Luo L."/>
            <person name="Zhao B."/>
            <person name="Wang Z."/>
            <person name="Yu L."/>
            <person name="Li Y."/>
            <person name="Sun Y."/>
            <person name="Li W."/>
            <person name="Chen Y."/>
            <person name="Li Y."/>
            <person name="Zhang Y."/>
            <person name="Ai D."/>
            <person name="Zhao J."/>
            <person name="Shang C."/>
            <person name="Ma Y."/>
            <person name="Wu B."/>
            <person name="Wang M."/>
            <person name="Gao L."/>
            <person name="Sun D."/>
            <person name="Zhang P."/>
            <person name="Guo F."/>
            <person name="Wang W."/>
            <person name="Li Y."/>
            <person name="Wang J."/>
            <person name="Varshney R.K."/>
            <person name="Wang J."/>
            <person name="Ling H.Q."/>
            <person name="Wan P."/>
        </authorList>
    </citation>
    <scope>NUCLEOTIDE SEQUENCE</scope>
    <source>
        <strain evidence="3">cv. Jingnong 6</strain>
    </source>
</reference>
<dbReference type="Gramene" id="KOM45633">
    <property type="protein sequence ID" value="KOM45633"/>
    <property type="gene ID" value="LR48_Vigan06g093900"/>
</dbReference>
<accession>A0A0L9USA7</accession>
<dbReference type="EMBL" id="CM003376">
    <property type="protein sequence ID" value="KOM45633.1"/>
    <property type="molecule type" value="Genomic_DNA"/>
</dbReference>
<feature type="compositionally biased region" description="Low complexity" evidence="1">
    <location>
        <begin position="405"/>
        <end position="416"/>
    </location>
</feature>
<feature type="compositionally biased region" description="Low complexity" evidence="1">
    <location>
        <begin position="488"/>
        <end position="498"/>
    </location>
</feature>
<organism evidence="2 3">
    <name type="scientific">Phaseolus angularis</name>
    <name type="common">Azuki bean</name>
    <name type="synonym">Vigna angularis</name>
    <dbReference type="NCBI Taxonomy" id="3914"/>
    <lineage>
        <taxon>Eukaryota</taxon>
        <taxon>Viridiplantae</taxon>
        <taxon>Streptophyta</taxon>
        <taxon>Embryophyta</taxon>
        <taxon>Tracheophyta</taxon>
        <taxon>Spermatophyta</taxon>
        <taxon>Magnoliopsida</taxon>
        <taxon>eudicotyledons</taxon>
        <taxon>Gunneridae</taxon>
        <taxon>Pentapetalae</taxon>
        <taxon>rosids</taxon>
        <taxon>fabids</taxon>
        <taxon>Fabales</taxon>
        <taxon>Fabaceae</taxon>
        <taxon>Papilionoideae</taxon>
        <taxon>50 kb inversion clade</taxon>
        <taxon>NPAAA clade</taxon>
        <taxon>indigoferoid/millettioid clade</taxon>
        <taxon>Phaseoleae</taxon>
        <taxon>Vigna</taxon>
    </lineage>
</organism>
<evidence type="ECO:0000313" key="2">
    <source>
        <dbReference type="EMBL" id="KOM45633.1"/>
    </source>
</evidence>
<evidence type="ECO:0000313" key="3">
    <source>
        <dbReference type="Proteomes" id="UP000053144"/>
    </source>
</evidence>
<dbReference type="Proteomes" id="UP000053144">
    <property type="component" value="Chromosome 6"/>
</dbReference>
<feature type="region of interest" description="Disordered" evidence="1">
    <location>
        <begin position="399"/>
        <end position="441"/>
    </location>
</feature>
<evidence type="ECO:0000256" key="1">
    <source>
        <dbReference type="SAM" id="MobiDB-lite"/>
    </source>
</evidence>
<proteinExistence type="predicted"/>
<protein>
    <submittedName>
        <fullName evidence="2">Uncharacterized protein</fullName>
    </submittedName>
</protein>
<dbReference type="AlphaFoldDB" id="A0A0L9USA7"/>